<evidence type="ECO:0000313" key="3">
    <source>
        <dbReference type="Proteomes" id="UP000305948"/>
    </source>
</evidence>
<feature type="transmembrane region" description="Helical" evidence="1">
    <location>
        <begin position="224"/>
        <end position="249"/>
    </location>
</feature>
<keyword evidence="1" id="KW-0472">Membrane</keyword>
<dbReference type="STRING" id="5364.A0A5C3MZH1"/>
<sequence length="351" mass="38328">MSYAPNETSAQIYAEQCFVQGALLCAVGYGIQTALFGMCINYTHKELSSRPRQRGTILRGLYVTVLFTLNTLFMASVAKFTHSPSSTIATFLADLPPSKTTCSLSLSMSWGTSRVRTGWLITGGTQVWRFMVIYKGSIIPMWAVMAFPALIYLASITMGILWLIQVSVTSPWESGSLNWTVPYLSISLALNIILTVAITARLLVYRHRIRSVMGPGHGKKYVGIAAMLVESASLYTVFSLLVLVPFALNNPLSDVFLQALIQFQATAVFLIMYRVAQGKAWASTASIEAFTVENTAIRMSKLSSTRLGAPGSTGSVPERSGVVVSKEAFSIMDTIEPDIKPVFLSQDQETV</sequence>
<feature type="transmembrane region" description="Helical" evidence="1">
    <location>
        <begin position="255"/>
        <end position="273"/>
    </location>
</feature>
<proteinExistence type="predicted"/>
<keyword evidence="3" id="KW-1185">Reference proteome</keyword>
<keyword evidence="1" id="KW-0812">Transmembrane</keyword>
<dbReference type="OrthoDB" id="3267806at2759"/>
<organism evidence="2 3">
    <name type="scientific">Heliocybe sulcata</name>
    <dbReference type="NCBI Taxonomy" id="5364"/>
    <lineage>
        <taxon>Eukaryota</taxon>
        <taxon>Fungi</taxon>
        <taxon>Dikarya</taxon>
        <taxon>Basidiomycota</taxon>
        <taxon>Agaricomycotina</taxon>
        <taxon>Agaricomycetes</taxon>
        <taxon>Gloeophyllales</taxon>
        <taxon>Gloeophyllaceae</taxon>
        <taxon>Heliocybe</taxon>
    </lineage>
</organism>
<evidence type="ECO:0000313" key="2">
    <source>
        <dbReference type="EMBL" id="TFK49606.1"/>
    </source>
</evidence>
<keyword evidence="1" id="KW-1133">Transmembrane helix</keyword>
<feature type="transmembrane region" description="Helical" evidence="1">
    <location>
        <begin position="184"/>
        <end position="204"/>
    </location>
</feature>
<gene>
    <name evidence="2" type="ORF">OE88DRAFT_1736610</name>
</gene>
<accession>A0A5C3MZH1</accession>
<name>A0A5C3MZH1_9AGAM</name>
<dbReference type="Proteomes" id="UP000305948">
    <property type="component" value="Unassembled WGS sequence"/>
</dbReference>
<feature type="transmembrane region" description="Helical" evidence="1">
    <location>
        <begin position="117"/>
        <end position="134"/>
    </location>
</feature>
<feature type="transmembrane region" description="Helical" evidence="1">
    <location>
        <begin position="141"/>
        <end position="164"/>
    </location>
</feature>
<dbReference type="AlphaFoldDB" id="A0A5C3MZH1"/>
<feature type="transmembrane region" description="Helical" evidence="1">
    <location>
        <begin position="20"/>
        <end position="40"/>
    </location>
</feature>
<protein>
    <submittedName>
        <fullName evidence="2">Uncharacterized protein</fullName>
    </submittedName>
</protein>
<dbReference type="EMBL" id="ML213515">
    <property type="protein sequence ID" value="TFK49606.1"/>
    <property type="molecule type" value="Genomic_DNA"/>
</dbReference>
<feature type="transmembrane region" description="Helical" evidence="1">
    <location>
        <begin position="60"/>
        <end position="78"/>
    </location>
</feature>
<evidence type="ECO:0000256" key="1">
    <source>
        <dbReference type="SAM" id="Phobius"/>
    </source>
</evidence>
<reference evidence="2 3" key="1">
    <citation type="journal article" date="2019" name="Nat. Ecol. Evol.">
        <title>Megaphylogeny resolves global patterns of mushroom evolution.</title>
        <authorList>
            <person name="Varga T."/>
            <person name="Krizsan K."/>
            <person name="Foldi C."/>
            <person name="Dima B."/>
            <person name="Sanchez-Garcia M."/>
            <person name="Sanchez-Ramirez S."/>
            <person name="Szollosi G.J."/>
            <person name="Szarkandi J.G."/>
            <person name="Papp V."/>
            <person name="Albert L."/>
            <person name="Andreopoulos W."/>
            <person name="Angelini C."/>
            <person name="Antonin V."/>
            <person name="Barry K.W."/>
            <person name="Bougher N.L."/>
            <person name="Buchanan P."/>
            <person name="Buyck B."/>
            <person name="Bense V."/>
            <person name="Catcheside P."/>
            <person name="Chovatia M."/>
            <person name="Cooper J."/>
            <person name="Damon W."/>
            <person name="Desjardin D."/>
            <person name="Finy P."/>
            <person name="Geml J."/>
            <person name="Haridas S."/>
            <person name="Hughes K."/>
            <person name="Justo A."/>
            <person name="Karasinski D."/>
            <person name="Kautmanova I."/>
            <person name="Kiss B."/>
            <person name="Kocsube S."/>
            <person name="Kotiranta H."/>
            <person name="LaButti K.M."/>
            <person name="Lechner B.E."/>
            <person name="Liimatainen K."/>
            <person name="Lipzen A."/>
            <person name="Lukacs Z."/>
            <person name="Mihaltcheva S."/>
            <person name="Morgado L.N."/>
            <person name="Niskanen T."/>
            <person name="Noordeloos M.E."/>
            <person name="Ohm R.A."/>
            <person name="Ortiz-Santana B."/>
            <person name="Ovrebo C."/>
            <person name="Racz N."/>
            <person name="Riley R."/>
            <person name="Savchenko A."/>
            <person name="Shiryaev A."/>
            <person name="Soop K."/>
            <person name="Spirin V."/>
            <person name="Szebenyi C."/>
            <person name="Tomsovsky M."/>
            <person name="Tulloss R.E."/>
            <person name="Uehling J."/>
            <person name="Grigoriev I.V."/>
            <person name="Vagvolgyi C."/>
            <person name="Papp T."/>
            <person name="Martin F.M."/>
            <person name="Miettinen O."/>
            <person name="Hibbett D.S."/>
            <person name="Nagy L.G."/>
        </authorList>
    </citation>
    <scope>NUCLEOTIDE SEQUENCE [LARGE SCALE GENOMIC DNA]</scope>
    <source>
        <strain evidence="2 3">OMC1185</strain>
    </source>
</reference>